<gene>
    <name evidence="3" type="ORF">UFOPK1643_00086</name>
</gene>
<dbReference type="InterPro" id="IPR035328">
    <property type="entry name" value="DUF3048_C"/>
</dbReference>
<accession>A0A6J6D7E1</accession>
<dbReference type="EMBL" id="CAEZTK010000003">
    <property type="protein sequence ID" value="CAB4559881.1"/>
    <property type="molecule type" value="Genomic_DNA"/>
</dbReference>
<dbReference type="InterPro" id="IPR023158">
    <property type="entry name" value="YerB-like_sf"/>
</dbReference>
<protein>
    <submittedName>
        <fullName evidence="3">Unannotated protein</fullName>
    </submittedName>
</protein>
<feature type="domain" description="DUF3048" evidence="1">
    <location>
        <begin position="43"/>
        <end position="174"/>
    </location>
</feature>
<sequence length="331" mass="36331">MFFRRKLVLTATIVLMLSSCAVVEKVMPEKAETNVLSGREGINGPVLAVKIDDTNPAHPQIGIEDADVVYIEQVESGLTRLMAIFSSRIPERVGPVRSARISDIDILSQYGNVAFAYSGAQSKLLPVISQANLLDLGAQRQSPTIYTTDPLRNQPYAMVLRADLLMARIVEKQYEIDSARSVGFVFGDEPKEGQPTNDVVIDWPSATYKGTWSESEQRWFLYHNGRINSAESGIILGPTTLVIQLVSITPSEYGDKFGGVTPFSETVGEGKAYVLRNGKRFAGTWARSDAYSGTVFSLLNGEEIKFAPGQVWVALTDREPKFTSPATSKTK</sequence>
<dbReference type="SUPFAM" id="SSF159774">
    <property type="entry name" value="YerB-like"/>
    <property type="match status" value="1"/>
</dbReference>
<dbReference type="Pfam" id="PF11258">
    <property type="entry name" value="DUF3048"/>
    <property type="match status" value="1"/>
</dbReference>
<proteinExistence type="predicted"/>
<dbReference type="Pfam" id="PF17479">
    <property type="entry name" value="DUF3048_C"/>
    <property type="match status" value="1"/>
</dbReference>
<dbReference type="InterPro" id="IPR021416">
    <property type="entry name" value="DUF3048_N"/>
</dbReference>
<evidence type="ECO:0000313" key="3">
    <source>
        <dbReference type="EMBL" id="CAB4559881.1"/>
    </source>
</evidence>
<feature type="domain" description="DUF3048" evidence="2">
    <location>
        <begin position="208"/>
        <end position="313"/>
    </location>
</feature>
<evidence type="ECO:0000259" key="2">
    <source>
        <dbReference type="Pfam" id="PF17479"/>
    </source>
</evidence>
<organism evidence="3">
    <name type="scientific">freshwater metagenome</name>
    <dbReference type="NCBI Taxonomy" id="449393"/>
    <lineage>
        <taxon>unclassified sequences</taxon>
        <taxon>metagenomes</taxon>
        <taxon>ecological metagenomes</taxon>
    </lineage>
</organism>
<dbReference type="AlphaFoldDB" id="A0A6J6D7E1"/>
<dbReference type="PROSITE" id="PS51257">
    <property type="entry name" value="PROKAR_LIPOPROTEIN"/>
    <property type="match status" value="1"/>
</dbReference>
<evidence type="ECO:0000259" key="1">
    <source>
        <dbReference type="Pfam" id="PF11258"/>
    </source>
</evidence>
<reference evidence="3" key="1">
    <citation type="submission" date="2020-05" db="EMBL/GenBank/DDBJ databases">
        <authorList>
            <person name="Chiriac C."/>
            <person name="Salcher M."/>
            <person name="Ghai R."/>
            <person name="Kavagutti S V."/>
        </authorList>
    </citation>
    <scope>NUCLEOTIDE SEQUENCE</scope>
</reference>
<dbReference type="Gene3D" id="3.50.90.10">
    <property type="entry name" value="YerB-like"/>
    <property type="match status" value="1"/>
</dbReference>
<name>A0A6J6D7E1_9ZZZZ</name>